<protein>
    <submittedName>
        <fullName evidence="1">Uncharacterized protein</fullName>
    </submittedName>
</protein>
<dbReference type="Proteomes" id="UP001569414">
    <property type="component" value="Unassembled WGS sequence"/>
</dbReference>
<proteinExistence type="predicted"/>
<sequence>MATGRFLLTECTILALAALILLGISSSPRASSLNEQEARKRCLKTCKEVYYRCIGDNKQIPADCVSDKRYCDFICYEDDLYYRERDYLRRLHRRSRWD</sequence>
<keyword evidence="2" id="KW-1185">Reference proteome</keyword>
<dbReference type="EMBL" id="JBGMEL010000029">
    <property type="protein sequence ID" value="MFA0792524.1"/>
    <property type="molecule type" value="Genomic_DNA"/>
</dbReference>
<evidence type="ECO:0000313" key="2">
    <source>
        <dbReference type="Proteomes" id="UP001569414"/>
    </source>
</evidence>
<organism evidence="1 2">
    <name type="scientific">Microbulbifer echini</name>
    <dbReference type="NCBI Taxonomy" id="1529067"/>
    <lineage>
        <taxon>Bacteria</taxon>
        <taxon>Pseudomonadati</taxon>
        <taxon>Pseudomonadota</taxon>
        <taxon>Gammaproteobacteria</taxon>
        <taxon>Cellvibrionales</taxon>
        <taxon>Microbulbiferaceae</taxon>
        <taxon>Microbulbifer</taxon>
    </lineage>
</organism>
<gene>
    <name evidence="1" type="ORF">ACCI51_18455</name>
</gene>
<name>A0ABV4NTK1_9GAMM</name>
<comment type="caution">
    <text evidence="1">The sequence shown here is derived from an EMBL/GenBank/DDBJ whole genome shotgun (WGS) entry which is preliminary data.</text>
</comment>
<evidence type="ECO:0000313" key="1">
    <source>
        <dbReference type="EMBL" id="MFA0792524.1"/>
    </source>
</evidence>
<reference evidence="1 2" key="1">
    <citation type="submission" date="2024-08" db="EMBL/GenBank/DDBJ databases">
        <authorList>
            <person name="Ishaq N."/>
        </authorList>
    </citation>
    <scope>NUCLEOTIDE SEQUENCE [LARGE SCALE GENOMIC DNA]</scope>
    <source>
        <strain evidence="1 2">JCM 30400</strain>
    </source>
</reference>
<accession>A0ABV4NTK1</accession>
<dbReference type="RefSeq" id="WP_371844915.1">
    <property type="nucleotide sequence ID" value="NZ_JBGMEL010000029.1"/>
</dbReference>